<name>R7QER3_CHOCR</name>
<evidence type="ECO:0000313" key="12">
    <source>
        <dbReference type="Proteomes" id="UP000012073"/>
    </source>
</evidence>
<feature type="transmembrane region" description="Helical" evidence="9">
    <location>
        <begin position="414"/>
        <end position="438"/>
    </location>
</feature>
<keyword evidence="2 9" id="KW-0813">Transport</keyword>
<evidence type="ECO:0000256" key="6">
    <source>
        <dbReference type="ARBA" id="ARBA00022989"/>
    </source>
</evidence>
<keyword evidence="4 9" id="KW-0460">Magnesium</keyword>
<feature type="region of interest" description="Disordered" evidence="10">
    <location>
        <begin position="158"/>
        <end position="179"/>
    </location>
</feature>
<evidence type="ECO:0000256" key="7">
    <source>
        <dbReference type="ARBA" id="ARBA00023065"/>
    </source>
</evidence>
<feature type="transmembrane region" description="Helical" evidence="9">
    <location>
        <begin position="458"/>
        <end position="480"/>
    </location>
</feature>
<dbReference type="PANTHER" id="PTHR13890:SF0">
    <property type="entry name" value="MAGNESIUM TRANSPORTER MRS2 HOMOLOG, MITOCHONDRIAL"/>
    <property type="match status" value="1"/>
</dbReference>
<evidence type="ECO:0000256" key="1">
    <source>
        <dbReference type="ARBA" id="ARBA00004141"/>
    </source>
</evidence>
<dbReference type="OMA" id="IWVREDA"/>
<dbReference type="OrthoDB" id="4273at2759"/>
<keyword evidence="3 9" id="KW-0812">Transmembrane</keyword>
<dbReference type="Gene3D" id="1.20.58.340">
    <property type="entry name" value="Magnesium transport protein CorA, transmembrane region"/>
    <property type="match status" value="2"/>
</dbReference>
<dbReference type="GO" id="GO:0005743">
    <property type="term" value="C:mitochondrial inner membrane"/>
    <property type="evidence" value="ECO:0007669"/>
    <property type="project" value="UniProtKB-SubCell"/>
</dbReference>
<dbReference type="EMBL" id="HG001752">
    <property type="protein sequence ID" value="CDF35946.1"/>
    <property type="molecule type" value="Genomic_DNA"/>
</dbReference>
<dbReference type="PhylomeDB" id="R7QER3"/>
<feature type="compositionally biased region" description="Polar residues" evidence="10">
    <location>
        <begin position="35"/>
        <end position="46"/>
    </location>
</feature>
<dbReference type="AlphaFoldDB" id="R7QER3"/>
<keyword evidence="9" id="KW-0496">Mitochondrion</keyword>
<evidence type="ECO:0000256" key="3">
    <source>
        <dbReference type="ARBA" id="ARBA00022692"/>
    </source>
</evidence>
<gene>
    <name evidence="11" type="ORF">CHC_T00004326001</name>
</gene>
<dbReference type="CDD" id="cd12823">
    <property type="entry name" value="Mrs2_Mfm1p-like"/>
    <property type="match status" value="1"/>
</dbReference>
<keyword evidence="6 9" id="KW-1133">Transmembrane helix</keyword>
<dbReference type="RefSeq" id="XP_005715765.1">
    <property type="nucleotide sequence ID" value="XM_005715708.1"/>
</dbReference>
<accession>R7QER3</accession>
<comment type="subcellular location">
    <subcellularLocation>
        <location evidence="1">Membrane</location>
        <topology evidence="1">Multi-pass membrane protein</topology>
    </subcellularLocation>
    <subcellularLocation>
        <location evidence="9">Mitochondrion inner membrane</location>
        <topology evidence="9">Multi-pass membrane protein</topology>
    </subcellularLocation>
</comment>
<dbReference type="InterPro" id="IPR039204">
    <property type="entry name" value="MRS2-like"/>
</dbReference>
<evidence type="ECO:0000256" key="5">
    <source>
        <dbReference type="ARBA" id="ARBA00022946"/>
    </source>
</evidence>
<dbReference type="PANTHER" id="PTHR13890">
    <property type="entry name" value="RNA SPLICING PROTEIN MRS2, MITOCHONDRIAL"/>
    <property type="match status" value="1"/>
</dbReference>
<dbReference type="GO" id="GO:0015095">
    <property type="term" value="F:magnesium ion transmembrane transporter activity"/>
    <property type="evidence" value="ECO:0007669"/>
    <property type="project" value="TreeGrafter"/>
</dbReference>
<comment type="similarity">
    <text evidence="9">Belongs to the CorA metal ion transporter (MIT) (TC 1.A.35) family.</text>
</comment>
<evidence type="ECO:0000256" key="8">
    <source>
        <dbReference type="ARBA" id="ARBA00023136"/>
    </source>
</evidence>
<organism evidence="11 12">
    <name type="scientific">Chondrus crispus</name>
    <name type="common">Carrageen Irish moss</name>
    <name type="synonym">Polymorpha crispa</name>
    <dbReference type="NCBI Taxonomy" id="2769"/>
    <lineage>
        <taxon>Eukaryota</taxon>
        <taxon>Rhodophyta</taxon>
        <taxon>Florideophyceae</taxon>
        <taxon>Rhodymeniophycidae</taxon>
        <taxon>Gigartinales</taxon>
        <taxon>Gigartinaceae</taxon>
        <taxon>Chondrus</taxon>
    </lineage>
</organism>
<keyword evidence="12" id="KW-1185">Reference proteome</keyword>
<feature type="compositionally biased region" description="Basic residues" evidence="10">
    <location>
        <begin position="25"/>
        <end position="34"/>
    </location>
</feature>
<protein>
    <recommendedName>
        <fullName evidence="9">Magnesium transporter</fullName>
    </recommendedName>
</protein>
<dbReference type="Pfam" id="PF22099">
    <property type="entry name" value="MRS2-like"/>
    <property type="match status" value="1"/>
</dbReference>
<keyword evidence="5" id="KW-0809">Transit peptide</keyword>
<dbReference type="KEGG" id="ccp:CHC_T00004326001"/>
<evidence type="ECO:0000256" key="4">
    <source>
        <dbReference type="ARBA" id="ARBA00022842"/>
    </source>
</evidence>
<dbReference type="GeneID" id="17323480"/>
<dbReference type="Gene3D" id="2.40.128.330">
    <property type="match status" value="1"/>
</dbReference>
<proteinExistence type="inferred from homology"/>
<sequence length="548" mass="63227">MRRSSSYSSLNAPVRTSFFSNLSRLRFRPPHRPSHTSSDAPSSRPTSPIACPNFGDYVRAEMKPQSILDSFTVSPSQTTASHTLTTDGHTLLPFARRNQCLKFLQFDMDGNCTTRVNTRQDILAEIRKSSLPVSNPKQRIPKRKPSFRVHDLNYRHAQEPWQPRHTRGRGAPRPRPSMYTAMHTAHSHTDRCNGNRLSVRDMRQIDPAFTAKPAIWVREDAMVVSLESVRAIVLHDRMFVFDPDNEKVRMPIRYIKKRLLNEVEDIFLPFEFRALEGILIYTCTVLEKEFSMIEPGLRNTLFDLPNRIDSEKLEKLRHLEQRLNHYYSRARKVQAVLQSVLDEDEDMADMYLTEKRRNPDATRNPIDHDEAEMLLETYLQNVDDLTSKAGLLNTAIDDTENLVEIHLDTMQNRLLLVDLIITVIVTLLSFATMVTALFGMNIPLPVGMSQLPTSQYYFYGWVALMLLVMTVGLVVLVRWFRRQGIYQGRIHKTARRLREGQPAAAVRASEETRQQTEAILSKKQGLRSFRRFNITAPVDGLEEQRHRS</sequence>
<dbReference type="Proteomes" id="UP000012073">
    <property type="component" value="Unassembled WGS sequence"/>
</dbReference>
<evidence type="ECO:0000256" key="9">
    <source>
        <dbReference type="RuleBase" id="RU366042"/>
    </source>
</evidence>
<keyword evidence="7 9" id="KW-0406">Ion transport</keyword>
<keyword evidence="9" id="KW-0999">Mitochondrion inner membrane</keyword>
<reference evidence="12" key="1">
    <citation type="journal article" date="2013" name="Proc. Natl. Acad. Sci. U.S.A.">
        <title>Genome structure and metabolic features in the red seaweed Chondrus crispus shed light on evolution of the Archaeplastida.</title>
        <authorList>
            <person name="Collen J."/>
            <person name="Porcel B."/>
            <person name="Carre W."/>
            <person name="Ball S.G."/>
            <person name="Chaparro C."/>
            <person name="Tonon T."/>
            <person name="Barbeyron T."/>
            <person name="Michel G."/>
            <person name="Noel B."/>
            <person name="Valentin K."/>
            <person name="Elias M."/>
            <person name="Artiguenave F."/>
            <person name="Arun A."/>
            <person name="Aury J.M."/>
            <person name="Barbosa-Neto J.F."/>
            <person name="Bothwell J.H."/>
            <person name="Bouget F.Y."/>
            <person name="Brillet L."/>
            <person name="Cabello-Hurtado F."/>
            <person name="Capella-Gutierrez S."/>
            <person name="Charrier B."/>
            <person name="Cladiere L."/>
            <person name="Cock J.M."/>
            <person name="Coelho S.M."/>
            <person name="Colleoni C."/>
            <person name="Czjzek M."/>
            <person name="Da Silva C."/>
            <person name="Delage L."/>
            <person name="Denoeud F."/>
            <person name="Deschamps P."/>
            <person name="Dittami S.M."/>
            <person name="Gabaldon T."/>
            <person name="Gachon C.M."/>
            <person name="Groisillier A."/>
            <person name="Herve C."/>
            <person name="Jabbari K."/>
            <person name="Katinka M."/>
            <person name="Kloareg B."/>
            <person name="Kowalczyk N."/>
            <person name="Labadie K."/>
            <person name="Leblanc C."/>
            <person name="Lopez P.J."/>
            <person name="McLachlan D.H."/>
            <person name="Meslet-Cladiere L."/>
            <person name="Moustafa A."/>
            <person name="Nehr Z."/>
            <person name="Nyvall Collen P."/>
            <person name="Panaud O."/>
            <person name="Partensky F."/>
            <person name="Poulain J."/>
            <person name="Rensing S.A."/>
            <person name="Rousvoal S."/>
            <person name="Samson G."/>
            <person name="Symeonidi A."/>
            <person name="Weissenbach J."/>
            <person name="Zambounis A."/>
            <person name="Wincker P."/>
            <person name="Boyen C."/>
        </authorList>
    </citation>
    <scope>NUCLEOTIDE SEQUENCE [LARGE SCALE GENOMIC DNA]</scope>
    <source>
        <strain evidence="12">cv. Stackhouse</strain>
    </source>
</reference>
<keyword evidence="8 9" id="KW-0472">Membrane</keyword>
<dbReference type="Gramene" id="CDF35946">
    <property type="protein sequence ID" value="CDF35946"/>
    <property type="gene ID" value="CHC_T00004326001"/>
</dbReference>
<evidence type="ECO:0000256" key="10">
    <source>
        <dbReference type="SAM" id="MobiDB-lite"/>
    </source>
</evidence>
<evidence type="ECO:0000256" key="2">
    <source>
        <dbReference type="ARBA" id="ARBA00022448"/>
    </source>
</evidence>
<evidence type="ECO:0000313" key="11">
    <source>
        <dbReference type="EMBL" id="CDF35946.1"/>
    </source>
</evidence>
<feature type="region of interest" description="Disordered" evidence="10">
    <location>
        <begin position="25"/>
        <end position="49"/>
    </location>
</feature>